<comment type="caution">
    <text evidence="2">The sequence shown here is derived from an EMBL/GenBank/DDBJ whole genome shotgun (WGS) entry which is preliminary data.</text>
</comment>
<reference evidence="2" key="1">
    <citation type="journal article" date="2019" name="Sci. Rep.">
        <title>Draft genome of Tanacetum cinerariifolium, the natural source of mosquito coil.</title>
        <authorList>
            <person name="Yamashiro T."/>
            <person name="Shiraishi A."/>
            <person name="Satake H."/>
            <person name="Nakayama K."/>
        </authorList>
    </citation>
    <scope>NUCLEOTIDE SEQUENCE</scope>
</reference>
<feature type="compositionally biased region" description="Polar residues" evidence="1">
    <location>
        <begin position="28"/>
        <end position="47"/>
    </location>
</feature>
<organism evidence="2">
    <name type="scientific">Tanacetum cinerariifolium</name>
    <name type="common">Dalmatian daisy</name>
    <name type="synonym">Chrysanthemum cinerariifolium</name>
    <dbReference type="NCBI Taxonomy" id="118510"/>
    <lineage>
        <taxon>Eukaryota</taxon>
        <taxon>Viridiplantae</taxon>
        <taxon>Streptophyta</taxon>
        <taxon>Embryophyta</taxon>
        <taxon>Tracheophyta</taxon>
        <taxon>Spermatophyta</taxon>
        <taxon>Magnoliopsida</taxon>
        <taxon>eudicotyledons</taxon>
        <taxon>Gunneridae</taxon>
        <taxon>Pentapetalae</taxon>
        <taxon>asterids</taxon>
        <taxon>campanulids</taxon>
        <taxon>Asterales</taxon>
        <taxon>Asteraceae</taxon>
        <taxon>Asteroideae</taxon>
        <taxon>Anthemideae</taxon>
        <taxon>Anthemidinae</taxon>
        <taxon>Tanacetum</taxon>
    </lineage>
</organism>
<protein>
    <submittedName>
        <fullName evidence="2">Uncharacterized protein</fullName>
    </submittedName>
</protein>
<proteinExistence type="predicted"/>
<gene>
    <name evidence="2" type="ORF">Tci_895114</name>
</gene>
<dbReference type="AlphaFoldDB" id="A0A699UJK1"/>
<dbReference type="EMBL" id="BKCJ011342711">
    <property type="protein sequence ID" value="GFD23145.1"/>
    <property type="molecule type" value="Genomic_DNA"/>
</dbReference>
<feature type="region of interest" description="Disordered" evidence="1">
    <location>
        <begin position="16"/>
        <end position="67"/>
    </location>
</feature>
<feature type="non-terminal residue" evidence="2">
    <location>
        <position position="1"/>
    </location>
</feature>
<evidence type="ECO:0000313" key="2">
    <source>
        <dbReference type="EMBL" id="GFD23145.1"/>
    </source>
</evidence>
<accession>A0A699UJK1</accession>
<evidence type="ECO:0000256" key="1">
    <source>
        <dbReference type="SAM" id="MobiDB-lite"/>
    </source>
</evidence>
<name>A0A699UJK1_TANCI</name>
<sequence length="67" mass="7473">SRETLLDVRIAYPIISREESHKVASGSLAKNSQRSQTSAFSVNAPNRHSNDSRPNDYSNMRTTRAVP</sequence>
<feature type="compositionally biased region" description="Polar residues" evidence="1">
    <location>
        <begin position="55"/>
        <end position="67"/>
    </location>
</feature>